<sequence length="438" mass="45505">MTDPLETYLEYQRRTVAEATPEPVVEASAFAGAGDAVRAELSGGVDALRPELEALAVALHDDPESGFEEHRSVGRVAELLARHGIEAEVGAYGLDTALRATVGATGPHFALIAEYDALPGVGHACGHNIIAGAAVGAFLAAAPVVERLGGRLSLIGTPAEENGGGKELILRAGGFDDVDAAGMVHPGAATESIVGHRTTGVRRVSVTYHGRASHAAAAPWLGLNALDAVVTAYQGVAQLRQHILPIDRVHGIITDGGAAPNVVPERAAALFYVRSAEIDTLKALTDRVVAVLEGAAISTSTRAEIVVDPVPPYLPLEVNIELTRRWAVAVRSRGHVLPPPPLVSPQGGASTDMGNVSQYVPSIHPSIGLGGPDDIRPHNPAFAEWTVHPPAFDALADAATGLAVSAVDYLADPALRAAVTREFEAKGGRFRWEDGSGD</sequence>
<dbReference type="OrthoDB" id="9781032at2"/>
<dbReference type="Gene3D" id="3.30.70.360">
    <property type="match status" value="1"/>
</dbReference>
<evidence type="ECO:0000313" key="4">
    <source>
        <dbReference type="Proteomes" id="UP000298358"/>
    </source>
</evidence>
<dbReference type="GO" id="GO:0071713">
    <property type="term" value="F:para-aminobenzoyl-glutamate hydrolase activity"/>
    <property type="evidence" value="ECO:0007669"/>
    <property type="project" value="TreeGrafter"/>
</dbReference>
<dbReference type="EMBL" id="SPQB01000006">
    <property type="protein sequence ID" value="TFU33726.1"/>
    <property type="molecule type" value="Genomic_DNA"/>
</dbReference>
<organism evidence="3 4">
    <name type="scientific">Microbacterium paludicola</name>
    <dbReference type="NCBI Taxonomy" id="300019"/>
    <lineage>
        <taxon>Bacteria</taxon>
        <taxon>Bacillati</taxon>
        <taxon>Actinomycetota</taxon>
        <taxon>Actinomycetes</taxon>
        <taxon>Micrococcales</taxon>
        <taxon>Microbacteriaceae</taxon>
        <taxon>Microbacterium</taxon>
    </lineage>
</organism>
<feature type="domain" description="Peptidase M20 dimerisation" evidence="2">
    <location>
        <begin position="200"/>
        <end position="295"/>
    </location>
</feature>
<proteinExistence type="inferred from homology"/>
<comment type="similarity">
    <text evidence="1">Belongs to the peptidase M20A family.</text>
</comment>
<evidence type="ECO:0000256" key="1">
    <source>
        <dbReference type="PIRNR" id="PIRNR037226"/>
    </source>
</evidence>
<dbReference type="NCBIfam" id="TIGR01891">
    <property type="entry name" value="amidohydrolases"/>
    <property type="match status" value="1"/>
</dbReference>
<dbReference type="Proteomes" id="UP000298358">
    <property type="component" value="Unassembled WGS sequence"/>
</dbReference>
<accession>A0A4Y9FZN7</accession>
<dbReference type="InterPro" id="IPR036264">
    <property type="entry name" value="Bact_exopeptidase_dim_dom"/>
</dbReference>
<dbReference type="AlphaFoldDB" id="A0A4Y9FZN7"/>
<dbReference type="InterPro" id="IPR017439">
    <property type="entry name" value="Amidohydrolase"/>
</dbReference>
<evidence type="ECO:0000259" key="2">
    <source>
        <dbReference type="Pfam" id="PF07687"/>
    </source>
</evidence>
<evidence type="ECO:0000313" key="3">
    <source>
        <dbReference type="EMBL" id="TFU33726.1"/>
    </source>
</evidence>
<dbReference type="InterPro" id="IPR017144">
    <property type="entry name" value="Xaa-Arg_dipeptidase"/>
</dbReference>
<dbReference type="Pfam" id="PF07687">
    <property type="entry name" value="M20_dimer"/>
    <property type="match status" value="1"/>
</dbReference>
<dbReference type="GO" id="GO:0005737">
    <property type="term" value="C:cytoplasm"/>
    <property type="evidence" value="ECO:0007669"/>
    <property type="project" value="TreeGrafter"/>
</dbReference>
<keyword evidence="4" id="KW-1185">Reference proteome</keyword>
<reference evidence="3 4" key="1">
    <citation type="submission" date="2019-03" db="EMBL/GenBank/DDBJ databases">
        <title>Diversity of the mouse oral microbiome.</title>
        <authorList>
            <person name="Joseph S."/>
            <person name="Aduse-Opoku J."/>
            <person name="Curtis M."/>
            <person name="Wade W."/>
            <person name="Hashim A."/>
        </authorList>
    </citation>
    <scope>NUCLEOTIDE SEQUENCE [LARGE SCALE GENOMIC DNA]</scope>
    <source>
        <strain evidence="3 4">P1012</strain>
    </source>
</reference>
<dbReference type="RefSeq" id="WP_135113623.1">
    <property type="nucleotide sequence ID" value="NZ_JADGLL010000006.1"/>
</dbReference>
<name>A0A4Y9FZN7_9MICO</name>
<dbReference type="InterPro" id="IPR002933">
    <property type="entry name" value="Peptidase_M20"/>
</dbReference>
<dbReference type="GO" id="GO:0016805">
    <property type="term" value="F:dipeptidase activity"/>
    <property type="evidence" value="ECO:0007669"/>
    <property type="project" value="InterPro"/>
</dbReference>
<dbReference type="SUPFAM" id="SSF53187">
    <property type="entry name" value="Zn-dependent exopeptidases"/>
    <property type="match status" value="1"/>
</dbReference>
<dbReference type="PANTHER" id="PTHR30575">
    <property type="entry name" value="PEPTIDASE M20"/>
    <property type="match status" value="1"/>
</dbReference>
<comment type="caution">
    <text evidence="3">The sequence shown here is derived from an EMBL/GenBank/DDBJ whole genome shotgun (WGS) entry which is preliminary data.</text>
</comment>
<dbReference type="PANTHER" id="PTHR30575:SF0">
    <property type="entry name" value="XAA-ARG DIPEPTIDASE"/>
    <property type="match status" value="1"/>
</dbReference>
<dbReference type="SUPFAM" id="SSF55031">
    <property type="entry name" value="Bacterial exopeptidase dimerisation domain"/>
    <property type="match status" value="1"/>
</dbReference>
<gene>
    <name evidence="3" type="ORF">E4U02_04575</name>
</gene>
<dbReference type="Gene3D" id="3.40.630.10">
    <property type="entry name" value="Zn peptidases"/>
    <property type="match status" value="1"/>
</dbReference>
<dbReference type="FunFam" id="3.30.70.360:FF:000004">
    <property type="entry name" value="Peptidase M20 domain-containing protein 2"/>
    <property type="match status" value="1"/>
</dbReference>
<dbReference type="InterPro" id="IPR052030">
    <property type="entry name" value="Peptidase_M20/M20A_hydrolases"/>
</dbReference>
<dbReference type="PIRSF" id="PIRSF037226">
    <property type="entry name" value="Amidohydrolase_ACY1L2_prd"/>
    <property type="match status" value="1"/>
</dbReference>
<dbReference type="GO" id="GO:0046657">
    <property type="term" value="P:folic acid catabolic process"/>
    <property type="evidence" value="ECO:0007669"/>
    <property type="project" value="TreeGrafter"/>
</dbReference>
<dbReference type="Pfam" id="PF01546">
    <property type="entry name" value="Peptidase_M20"/>
    <property type="match status" value="1"/>
</dbReference>
<dbReference type="InterPro" id="IPR011650">
    <property type="entry name" value="Peptidase_M20_dimer"/>
</dbReference>
<protein>
    <recommendedName>
        <fullName evidence="1">Peptidase M20 domain-containing protein 2</fullName>
    </recommendedName>
</protein>